<dbReference type="PROSITE" id="PS00893">
    <property type="entry name" value="NUDIX_BOX"/>
    <property type="match status" value="1"/>
</dbReference>
<dbReference type="Proteomes" id="UP000198348">
    <property type="component" value="Unassembled WGS sequence"/>
</dbReference>
<dbReference type="SUPFAM" id="SSF55811">
    <property type="entry name" value="Nudix"/>
    <property type="match status" value="1"/>
</dbReference>
<keyword evidence="3 4" id="KW-0378">Hydrolase</keyword>
<feature type="domain" description="Nudix hydrolase" evidence="5">
    <location>
        <begin position="5"/>
        <end position="126"/>
    </location>
</feature>
<dbReference type="PANTHER" id="PTHR43046">
    <property type="entry name" value="GDP-MANNOSE MANNOSYL HYDROLASE"/>
    <property type="match status" value="1"/>
</dbReference>
<comment type="similarity">
    <text evidence="2 4">Belongs to the Nudix hydrolase family.</text>
</comment>
<dbReference type="InterPro" id="IPR015797">
    <property type="entry name" value="NUDIX_hydrolase-like_dom_sf"/>
</dbReference>
<gene>
    <name evidence="6" type="ORF">SAMN06265360_104204</name>
</gene>
<evidence type="ECO:0000256" key="4">
    <source>
        <dbReference type="RuleBase" id="RU003476"/>
    </source>
</evidence>
<dbReference type="EMBL" id="FZNW01000004">
    <property type="protein sequence ID" value="SNR39173.1"/>
    <property type="molecule type" value="Genomic_DNA"/>
</dbReference>
<dbReference type="Gene3D" id="3.90.79.10">
    <property type="entry name" value="Nucleoside Triphosphate Pyrophosphohydrolase"/>
    <property type="match status" value="1"/>
</dbReference>
<keyword evidence="7" id="KW-1185">Reference proteome</keyword>
<evidence type="ECO:0000256" key="2">
    <source>
        <dbReference type="ARBA" id="ARBA00005582"/>
    </source>
</evidence>
<dbReference type="CDD" id="cd04673">
    <property type="entry name" value="NUDIX_ADPRase"/>
    <property type="match status" value="1"/>
</dbReference>
<dbReference type="RefSeq" id="WP_089300278.1">
    <property type="nucleotide sequence ID" value="NZ_FZNW01000004.1"/>
</dbReference>
<dbReference type="Pfam" id="PF00293">
    <property type="entry name" value="NUDIX"/>
    <property type="match status" value="1"/>
</dbReference>
<dbReference type="PRINTS" id="PR00502">
    <property type="entry name" value="NUDIXFAMILY"/>
</dbReference>
<evidence type="ECO:0000313" key="7">
    <source>
        <dbReference type="Proteomes" id="UP000198348"/>
    </source>
</evidence>
<dbReference type="AlphaFoldDB" id="A0A238VZ73"/>
<evidence type="ECO:0000313" key="6">
    <source>
        <dbReference type="EMBL" id="SNR39173.1"/>
    </source>
</evidence>
<reference evidence="7" key="1">
    <citation type="submission" date="2017-06" db="EMBL/GenBank/DDBJ databases">
        <authorList>
            <person name="Varghese N."/>
            <person name="Submissions S."/>
        </authorList>
    </citation>
    <scope>NUCLEOTIDE SEQUENCE [LARGE SCALE GENOMIC DNA]</scope>
    <source>
        <strain evidence="7">DSM 45207</strain>
    </source>
</reference>
<dbReference type="InterPro" id="IPR020476">
    <property type="entry name" value="Nudix_hydrolase"/>
</dbReference>
<evidence type="ECO:0000259" key="5">
    <source>
        <dbReference type="PROSITE" id="PS51462"/>
    </source>
</evidence>
<dbReference type="InterPro" id="IPR000086">
    <property type="entry name" value="NUDIX_hydrolase_dom"/>
</dbReference>
<dbReference type="PANTHER" id="PTHR43046:SF14">
    <property type="entry name" value="MUTT_NUDIX FAMILY PROTEIN"/>
    <property type="match status" value="1"/>
</dbReference>
<evidence type="ECO:0000256" key="3">
    <source>
        <dbReference type="ARBA" id="ARBA00022801"/>
    </source>
</evidence>
<dbReference type="OrthoDB" id="9804442at2"/>
<name>A0A238VZ73_9PSEU</name>
<evidence type="ECO:0000256" key="1">
    <source>
        <dbReference type="ARBA" id="ARBA00001946"/>
    </source>
</evidence>
<accession>A0A238VZ73</accession>
<dbReference type="InterPro" id="IPR020084">
    <property type="entry name" value="NUDIX_hydrolase_CS"/>
</dbReference>
<protein>
    <submittedName>
        <fullName evidence="6">ADP-ribose pyrophosphatase YjhB, NUDIX family</fullName>
    </submittedName>
</protein>
<comment type="cofactor">
    <cofactor evidence="1">
        <name>Mg(2+)</name>
        <dbReference type="ChEBI" id="CHEBI:18420"/>
    </cofactor>
</comment>
<dbReference type="GO" id="GO:0016787">
    <property type="term" value="F:hydrolase activity"/>
    <property type="evidence" value="ECO:0007669"/>
    <property type="project" value="UniProtKB-KW"/>
</dbReference>
<dbReference type="PROSITE" id="PS51462">
    <property type="entry name" value="NUDIX"/>
    <property type="match status" value="1"/>
</dbReference>
<proteinExistence type="inferred from homology"/>
<organism evidence="6 7">
    <name type="scientific">Haloechinothrix alba</name>
    <dbReference type="NCBI Taxonomy" id="664784"/>
    <lineage>
        <taxon>Bacteria</taxon>
        <taxon>Bacillati</taxon>
        <taxon>Actinomycetota</taxon>
        <taxon>Actinomycetes</taxon>
        <taxon>Pseudonocardiales</taxon>
        <taxon>Pseudonocardiaceae</taxon>
        <taxon>Haloechinothrix</taxon>
    </lineage>
</organism>
<sequence>MMHTERVRCVGGVVHDPAGRLLLIRRANEPGKGLWSVPGGRVRPGESDAQALVRELREETGLDVRPGELLGTVARGVFDIHDYSCHGTGGPLRPGDDAADARWVSAAEYHELDRDGEIVDGLTEALRSWQALPRS</sequence>